<dbReference type="InterPro" id="IPR051651">
    <property type="entry name" value="DMTF1_DNA-bind_reg"/>
</dbReference>
<feature type="domain" description="HTH myb-type" evidence="4">
    <location>
        <begin position="83"/>
        <end position="110"/>
    </location>
</feature>
<dbReference type="Gene3D" id="1.10.10.60">
    <property type="entry name" value="Homeodomain-like"/>
    <property type="match status" value="1"/>
</dbReference>
<accession>A0A9W8M1G1</accession>
<dbReference type="GO" id="GO:0005634">
    <property type="term" value="C:nucleus"/>
    <property type="evidence" value="ECO:0007669"/>
    <property type="project" value="UniProtKB-SubCell"/>
</dbReference>
<dbReference type="InterPro" id="IPR017930">
    <property type="entry name" value="Myb_dom"/>
</dbReference>
<dbReference type="PANTHER" id="PTHR46380">
    <property type="entry name" value="CYCLIN-D-BINDING MYB-LIKE TRANSCRIPTION FACTOR 1"/>
    <property type="match status" value="1"/>
</dbReference>
<dbReference type="SUPFAM" id="SSF46689">
    <property type="entry name" value="Homeodomain-like"/>
    <property type="match status" value="1"/>
</dbReference>
<dbReference type="AlphaFoldDB" id="A0A9W8M1G1"/>
<name>A0A9W8M1G1_9FUNG</name>
<dbReference type="PANTHER" id="PTHR46380:SF2">
    <property type="entry name" value="CYCLIN-D-BINDING MYB-LIKE TRANSCRIPTION FACTOR 1"/>
    <property type="match status" value="1"/>
</dbReference>
<dbReference type="CDD" id="cd00167">
    <property type="entry name" value="SANT"/>
    <property type="match status" value="1"/>
</dbReference>
<keyword evidence="3" id="KW-0539">Nucleus</keyword>
<evidence type="ECO:0000313" key="5">
    <source>
        <dbReference type="EMBL" id="KAJ2852425.1"/>
    </source>
</evidence>
<dbReference type="Proteomes" id="UP001139887">
    <property type="component" value="Unassembled WGS sequence"/>
</dbReference>
<sequence length="237" mass="28238">MLGAHRGYKKWTPEESQRLNELVISWHRANSQNSEEVEPDKQLDDPVSRAFQKDIATNRTMISSLPTLKEQSSPVKLKKPIPWMLIALYMDGRSAIQCRSKWNSDRIHDRQFKLKLDSSSPKDRADIYIGPWTQEEDRQLYILSKKYPNYPKDIQNQLPRYRRPLAIMARCRLIKRYVKMLKECRPNWDPLEDSFAEVHMRCELYSWHWAKMEGYRPNDPYPCPLNFDFTGFSQLNK</sequence>
<comment type="subcellular location">
    <subcellularLocation>
        <location evidence="1">Nucleus</location>
    </subcellularLocation>
</comment>
<keyword evidence="2" id="KW-0238">DNA-binding</keyword>
<evidence type="ECO:0000256" key="1">
    <source>
        <dbReference type="ARBA" id="ARBA00004123"/>
    </source>
</evidence>
<dbReference type="GO" id="GO:0003700">
    <property type="term" value="F:DNA-binding transcription factor activity"/>
    <property type="evidence" value="ECO:0007669"/>
    <property type="project" value="TreeGrafter"/>
</dbReference>
<keyword evidence="6" id="KW-1185">Reference proteome</keyword>
<dbReference type="OrthoDB" id="2143914at2759"/>
<evidence type="ECO:0000256" key="2">
    <source>
        <dbReference type="ARBA" id="ARBA00023125"/>
    </source>
</evidence>
<protein>
    <recommendedName>
        <fullName evidence="4">HTH myb-type domain-containing protein</fullName>
    </recommendedName>
</protein>
<dbReference type="GO" id="GO:0000976">
    <property type="term" value="F:transcription cis-regulatory region binding"/>
    <property type="evidence" value="ECO:0007669"/>
    <property type="project" value="TreeGrafter"/>
</dbReference>
<comment type="caution">
    <text evidence="5">The sequence shown here is derived from an EMBL/GenBank/DDBJ whole genome shotgun (WGS) entry which is preliminary data.</text>
</comment>
<organism evidence="5 6">
    <name type="scientific">Coemansia brasiliensis</name>
    <dbReference type="NCBI Taxonomy" id="2650707"/>
    <lineage>
        <taxon>Eukaryota</taxon>
        <taxon>Fungi</taxon>
        <taxon>Fungi incertae sedis</taxon>
        <taxon>Zoopagomycota</taxon>
        <taxon>Kickxellomycotina</taxon>
        <taxon>Kickxellomycetes</taxon>
        <taxon>Kickxellales</taxon>
        <taxon>Kickxellaceae</taxon>
        <taxon>Coemansia</taxon>
    </lineage>
</organism>
<proteinExistence type="predicted"/>
<evidence type="ECO:0000259" key="4">
    <source>
        <dbReference type="PROSITE" id="PS51294"/>
    </source>
</evidence>
<gene>
    <name evidence="5" type="ORF">IWW36_000312</name>
</gene>
<reference evidence="5" key="1">
    <citation type="submission" date="2022-07" db="EMBL/GenBank/DDBJ databases">
        <title>Phylogenomic reconstructions and comparative analyses of Kickxellomycotina fungi.</title>
        <authorList>
            <person name="Reynolds N.K."/>
            <person name="Stajich J.E."/>
            <person name="Barry K."/>
            <person name="Grigoriev I.V."/>
            <person name="Crous P."/>
            <person name="Smith M.E."/>
        </authorList>
    </citation>
    <scope>NUCLEOTIDE SEQUENCE</scope>
    <source>
        <strain evidence="5">NRRL 1566</strain>
    </source>
</reference>
<dbReference type="SMART" id="SM00717">
    <property type="entry name" value="SANT"/>
    <property type="match status" value="2"/>
</dbReference>
<dbReference type="InterPro" id="IPR009057">
    <property type="entry name" value="Homeodomain-like_sf"/>
</dbReference>
<dbReference type="InterPro" id="IPR001005">
    <property type="entry name" value="SANT/Myb"/>
</dbReference>
<dbReference type="EMBL" id="JANBUW010000003">
    <property type="protein sequence ID" value="KAJ2852425.1"/>
    <property type="molecule type" value="Genomic_DNA"/>
</dbReference>
<evidence type="ECO:0000313" key="6">
    <source>
        <dbReference type="Proteomes" id="UP001139887"/>
    </source>
</evidence>
<evidence type="ECO:0000256" key="3">
    <source>
        <dbReference type="ARBA" id="ARBA00023242"/>
    </source>
</evidence>
<dbReference type="PROSITE" id="PS51294">
    <property type="entry name" value="HTH_MYB"/>
    <property type="match status" value="1"/>
</dbReference>